<accession>A0A644UI39</accession>
<gene>
    <name evidence="7" type="ORF">SDC9_24546</name>
</gene>
<organism evidence="7">
    <name type="scientific">bioreactor metagenome</name>
    <dbReference type="NCBI Taxonomy" id="1076179"/>
    <lineage>
        <taxon>unclassified sequences</taxon>
        <taxon>metagenomes</taxon>
        <taxon>ecological metagenomes</taxon>
    </lineage>
</organism>
<feature type="transmembrane region" description="Helical" evidence="6">
    <location>
        <begin position="155"/>
        <end position="171"/>
    </location>
</feature>
<dbReference type="GO" id="GO:0005886">
    <property type="term" value="C:plasma membrane"/>
    <property type="evidence" value="ECO:0007669"/>
    <property type="project" value="UniProtKB-SubCell"/>
</dbReference>
<evidence type="ECO:0000256" key="2">
    <source>
        <dbReference type="ARBA" id="ARBA00022475"/>
    </source>
</evidence>
<feature type="transmembrane region" description="Helical" evidence="6">
    <location>
        <begin position="68"/>
        <end position="89"/>
    </location>
</feature>
<feature type="transmembrane region" description="Helical" evidence="6">
    <location>
        <begin position="96"/>
        <end position="117"/>
    </location>
</feature>
<dbReference type="CDD" id="cd06580">
    <property type="entry name" value="TM_PBP1_transp_TpRbsC_like"/>
    <property type="match status" value="1"/>
</dbReference>
<sequence>MIEFIAGVFASSNYWFIVLRSTAPILLVTLGAVITEQAGIKNMALEGSMLWAALTGVIVSAFTGSPWLGMMAGILASVTIALILGLFALKLDANAVLCGVALNLFSTGGTVFVLYSLTGDKGISSSLPSKIIPFIKIPFVETIPWIGKVISGQNLIVWLAAFAVVAIHFVLNKATIGRRIKATGENIEAAKAAGIDPIKVKFFTLIVSGILAGIAGCFLSMGYTSNFTSGIAAGRGYVANAAQVVAGGTAIGAIFASLIFGLTDAMATYLQNIGLPPELIQALPYLVTILGFIVVTLIRDRRESIRKRQLLEGKLPKGSLKPIAVGGSNGNGSLGGGAA</sequence>
<keyword evidence="5 6" id="KW-0472">Membrane</keyword>
<evidence type="ECO:0000256" key="4">
    <source>
        <dbReference type="ARBA" id="ARBA00022989"/>
    </source>
</evidence>
<keyword evidence="2" id="KW-1003">Cell membrane</keyword>
<evidence type="ECO:0000256" key="5">
    <source>
        <dbReference type="ARBA" id="ARBA00023136"/>
    </source>
</evidence>
<evidence type="ECO:0000313" key="7">
    <source>
        <dbReference type="EMBL" id="MPL78676.1"/>
    </source>
</evidence>
<reference evidence="7" key="1">
    <citation type="submission" date="2019-08" db="EMBL/GenBank/DDBJ databases">
        <authorList>
            <person name="Kucharzyk K."/>
            <person name="Murdoch R.W."/>
            <person name="Higgins S."/>
            <person name="Loffler F."/>
        </authorList>
    </citation>
    <scope>NUCLEOTIDE SEQUENCE</scope>
</reference>
<dbReference type="InterPro" id="IPR001851">
    <property type="entry name" value="ABC_transp_permease"/>
</dbReference>
<dbReference type="EMBL" id="VSSQ01000118">
    <property type="protein sequence ID" value="MPL78676.1"/>
    <property type="molecule type" value="Genomic_DNA"/>
</dbReference>
<dbReference type="PANTHER" id="PTHR43370:SF1">
    <property type="entry name" value="GUANOSINE ABC TRANSPORTER PERMEASE PROTEIN NUPQ"/>
    <property type="match status" value="1"/>
</dbReference>
<protein>
    <recommendedName>
        <fullName evidence="8">ABC transporter permease</fullName>
    </recommendedName>
</protein>
<evidence type="ECO:0008006" key="8">
    <source>
        <dbReference type="Google" id="ProtNLM"/>
    </source>
</evidence>
<name>A0A644UI39_9ZZZZ</name>
<keyword evidence="4 6" id="KW-1133">Transmembrane helix</keyword>
<feature type="transmembrane region" description="Helical" evidence="6">
    <location>
        <begin position="14"/>
        <end position="34"/>
    </location>
</feature>
<evidence type="ECO:0000256" key="3">
    <source>
        <dbReference type="ARBA" id="ARBA00022692"/>
    </source>
</evidence>
<dbReference type="GO" id="GO:0022857">
    <property type="term" value="F:transmembrane transporter activity"/>
    <property type="evidence" value="ECO:0007669"/>
    <property type="project" value="InterPro"/>
</dbReference>
<keyword evidence="3 6" id="KW-0812">Transmembrane</keyword>
<feature type="transmembrane region" description="Helical" evidence="6">
    <location>
        <begin position="202"/>
        <end position="223"/>
    </location>
</feature>
<evidence type="ECO:0000256" key="1">
    <source>
        <dbReference type="ARBA" id="ARBA00004651"/>
    </source>
</evidence>
<comment type="subcellular location">
    <subcellularLocation>
        <location evidence="1">Cell membrane</location>
        <topology evidence="1">Multi-pass membrane protein</topology>
    </subcellularLocation>
</comment>
<dbReference type="PANTHER" id="PTHR43370">
    <property type="entry name" value="SUGAR ABC TRANSPORTER INTEGRAL MEMBRANE PROTEIN-RELATED"/>
    <property type="match status" value="1"/>
</dbReference>
<dbReference type="Pfam" id="PF02653">
    <property type="entry name" value="BPD_transp_2"/>
    <property type="match status" value="1"/>
</dbReference>
<dbReference type="AlphaFoldDB" id="A0A644UI39"/>
<evidence type="ECO:0000256" key="6">
    <source>
        <dbReference type="SAM" id="Phobius"/>
    </source>
</evidence>
<comment type="caution">
    <text evidence="7">The sequence shown here is derived from an EMBL/GenBank/DDBJ whole genome shotgun (WGS) entry which is preliminary data.</text>
</comment>
<feature type="transmembrane region" description="Helical" evidence="6">
    <location>
        <begin position="279"/>
        <end position="298"/>
    </location>
</feature>
<proteinExistence type="predicted"/>